<dbReference type="GO" id="GO:0006637">
    <property type="term" value="P:acyl-CoA metabolic process"/>
    <property type="evidence" value="ECO:0007669"/>
    <property type="project" value="TreeGrafter"/>
</dbReference>
<evidence type="ECO:0000313" key="7">
    <source>
        <dbReference type="EMBL" id="GBF98047.1"/>
    </source>
</evidence>
<dbReference type="STRING" id="307507.A0A2V0PL42"/>
<dbReference type="OrthoDB" id="331699at2759"/>
<dbReference type="Proteomes" id="UP000247498">
    <property type="component" value="Unassembled WGS sequence"/>
</dbReference>
<comment type="caution">
    <text evidence="7">The sequence shown here is derived from an EMBL/GenBank/DDBJ whole genome shotgun (WGS) entry which is preliminary data.</text>
</comment>
<feature type="region of interest" description="Disordered" evidence="5">
    <location>
        <begin position="1"/>
        <end position="50"/>
    </location>
</feature>
<evidence type="ECO:0000256" key="2">
    <source>
        <dbReference type="ARBA" id="ARBA00022737"/>
    </source>
</evidence>
<dbReference type="Pfam" id="PF03061">
    <property type="entry name" value="4HBT"/>
    <property type="match status" value="1"/>
</dbReference>
<proteinExistence type="inferred from homology"/>
<feature type="region of interest" description="Disordered" evidence="5">
    <location>
        <begin position="573"/>
        <end position="600"/>
    </location>
</feature>
<feature type="region of interest" description="Disordered" evidence="5">
    <location>
        <begin position="206"/>
        <end position="233"/>
    </location>
</feature>
<keyword evidence="8" id="KW-1185">Reference proteome</keyword>
<dbReference type="PROSITE" id="PS51770">
    <property type="entry name" value="HOTDOG_ACOT"/>
    <property type="match status" value="1"/>
</dbReference>
<keyword evidence="2" id="KW-0677">Repeat</keyword>
<dbReference type="Gene3D" id="3.10.129.10">
    <property type="entry name" value="Hotdog Thioesterase"/>
    <property type="match status" value="2"/>
</dbReference>
<dbReference type="GO" id="GO:0047617">
    <property type="term" value="F:fatty acyl-CoA hydrolase activity"/>
    <property type="evidence" value="ECO:0007669"/>
    <property type="project" value="TreeGrafter"/>
</dbReference>
<dbReference type="InParanoid" id="A0A2V0PL42"/>
<dbReference type="SUPFAM" id="SSF54637">
    <property type="entry name" value="Thioesterase/thiol ester dehydrase-isomerase"/>
    <property type="match status" value="2"/>
</dbReference>
<sequence length="600" mass="62804">MLSWGASGTAPLPHQQRRRWRDARAAPGLPAAAAMHSAGGQPPRAAGAAQDTHVPMLQPPPDLVRASAPSELEALMPSSYPIARFRRRSIEARGIRVSYKPHHAGEVLGAPLSCSGDAPLPPRALSDSYLQVILPFASSPNLRDEYERFQMGRVRLGLVLEDIDSFAADVAARHLAGLEGFAVITAAMDRLTLVTHEQHLQQVRQGLLSGGGGGGGDGGSSGAEQDVGSAEAAALRPPLDAAGRQELQRAVVEAPAGSEASSGGPLLIDNDLRLAGCVAWVGRSSLEVVIELADRPPPADGSASPTNDADGRGWRRRGVAHFVMVVKSTRPGVPLRLYPLAPATPQEEELCRQAAARQEERRVRRATEVATEGAPPSVAGPDALLLQALVSRAAQQRAEEWRHHLSSGGGAAGAARAAVPMGATLLRAPIIMHHQDRNITDAIFGGHILRSAYEAAYATAALHAGAHPEPLSMSDITFKQPVTVGSIVEFEAKVVLTHGELMRVSVAAIKHEPAMGAGCAGGAPVPRPDQALTTTFSFLFAAPLGSDVAPVRPDTLADAADWLLAARQHADDGYPRPPLEWGSSGNIGSNGGPAAPRAVR</sequence>
<feature type="compositionally biased region" description="Low complexity" evidence="5">
    <location>
        <begin position="25"/>
        <end position="50"/>
    </location>
</feature>
<feature type="compositionally biased region" description="Gly residues" evidence="5">
    <location>
        <begin position="208"/>
        <end position="221"/>
    </location>
</feature>
<feature type="region of interest" description="Disordered" evidence="5">
    <location>
        <begin position="294"/>
        <end position="313"/>
    </location>
</feature>
<dbReference type="PANTHER" id="PTHR12655:SF8">
    <property type="entry name" value="HOTDOG ACOT-TYPE DOMAIN-CONTAINING PROTEIN"/>
    <property type="match status" value="1"/>
</dbReference>
<evidence type="ECO:0000259" key="6">
    <source>
        <dbReference type="PROSITE" id="PS51770"/>
    </source>
</evidence>
<protein>
    <recommendedName>
        <fullName evidence="6">HotDog ACOT-type domain-containing protein</fullName>
    </recommendedName>
</protein>
<keyword evidence="4" id="KW-0809">Transit peptide</keyword>
<evidence type="ECO:0000256" key="5">
    <source>
        <dbReference type="SAM" id="MobiDB-lite"/>
    </source>
</evidence>
<accession>A0A2V0PL42</accession>
<reference evidence="7 8" key="1">
    <citation type="journal article" date="2018" name="Sci. Rep.">
        <title>Raphidocelis subcapitata (=Pseudokirchneriella subcapitata) provides an insight into genome evolution and environmental adaptations in the Sphaeropleales.</title>
        <authorList>
            <person name="Suzuki S."/>
            <person name="Yamaguchi H."/>
            <person name="Nakajima N."/>
            <person name="Kawachi M."/>
        </authorList>
    </citation>
    <scope>NUCLEOTIDE SEQUENCE [LARGE SCALE GENOMIC DNA]</scope>
    <source>
        <strain evidence="7 8">NIES-35</strain>
    </source>
</reference>
<gene>
    <name evidence="7" type="ORF">Rsub_10275</name>
</gene>
<evidence type="ECO:0000256" key="3">
    <source>
        <dbReference type="ARBA" id="ARBA00022801"/>
    </source>
</evidence>
<keyword evidence="3" id="KW-0378">Hydrolase</keyword>
<evidence type="ECO:0000256" key="4">
    <source>
        <dbReference type="ARBA" id="ARBA00022946"/>
    </source>
</evidence>
<evidence type="ECO:0000256" key="1">
    <source>
        <dbReference type="ARBA" id="ARBA00010458"/>
    </source>
</evidence>
<dbReference type="InterPro" id="IPR029069">
    <property type="entry name" value="HotDog_dom_sf"/>
</dbReference>
<feature type="domain" description="HotDog ACOT-type" evidence="6">
    <location>
        <begin position="422"/>
        <end position="546"/>
    </location>
</feature>
<comment type="similarity">
    <text evidence="1">Belongs to the acyl coenzyme A hydrolase family.</text>
</comment>
<dbReference type="PANTHER" id="PTHR12655">
    <property type="entry name" value="ACYL-COA THIOESTERASE"/>
    <property type="match status" value="1"/>
</dbReference>
<dbReference type="EMBL" id="BDRX01000115">
    <property type="protein sequence ID" value="GBF98047.1"/>
    <property type="molecule type" value="Genomic_DNA"/>
</dbReference>
<organism evidence="7 8">
    <name type="scientific">Raphidocelis subcapitata</name>
    <dbReference type="NCBI Taxonomy" id="307507"/>
    <lineage>
        <taxon>Eukaryota</taxon>
        <taxon>Viridiplantae</taxon>
        <taxon>Chlorophyta</taxon>
        <taxon>core chlorophytes</taxon>
        <taxon>Chlorophyceae</taxon>
        <taxon>CS clade</taxon>
        <taxon>Sphaeropleales</taxon>
        <taxon>Selenastraceae</taxon>
        <taxon>Raphidocelis</taxon>
    </lineage>
</organism>
<dbReference type="InterPro" id="IPR006683">
    <property type="entry name" value="Thioestr_dom"/>
</dbReference>
<name>A0A2V0PL42_9CHLO</name>
<dbReference type="InterPro" id="IPR033120">
    <property type="entry name" value="HOTDOG_ACOT"/>
</dbReference>
<evidence type="ECO:0000313" key="8">
    <source>
        <dbReference type="Proteomes" id="UP000247498"/>
    </source>
</evidence>
<dbReference type="AlphaFoldDB" id="A0A2V0PL42"/>